<evidence type="ECO:0000313" key="7">
    <source>
        <dbReference type="EMBL" id="KAE9533920.1"/>
    </source>
</evidence>
<feature type="transmembrane region" description="Helical" evidence="6">
    <location>
        <begin position="292"/>
        <end position="312"/>
    </location>
</feature>
<dbReference type="EMBL" id="VYZN01000031">
    <property type="protein sequence ID" value="KAE9533920.1"/>
    <property type="molecule type" value="Genomic_DNA"/>
</dbReference>
<dbReference type="OrthoDB" id="6617739at2759"/>
<comment type="caution">
    <text evidence="7">The sequence shown here is derived from an EMBL/GenBank/DDBJ whole genome shotgun (WGS) entry which is preliminary data.</text>
</comment>
<comment type="caution">
    <text evidence="6">Lacks conserved residue(s) required for the propagation of feature annotation.</text>
</comment>
<gene>
    <name evidence="7" type="ORF">AGLY_008999</name>
</gene>
<keyword evidence="2 6" id="KW-1003">Cell membrane</keyword>
<feature type="non-terminal residue" evidence="7">
    <location>
        <position position="1"/>
    </location>
</feature>
<name>A0A6G0TJH0_APHGL</name>
<feature type="transmembrane region" description="Helical" evidence="6">
    <location>
        <begin position="130"/>
        <end position="151"/>
    </location>
</feature>
<keyword evidence="8" id="KW-1185">Reference proteome</keyword>
<evidence type="ECO:0000256" key="1">
    <source>
        <dbReference type="ARBA" id="ARBA00004651"/>
    </source>
</evidence>
<reference evidence="7 8" key="1">
    <citation type="submission" date="2019-08" db="EMBL/GenBank/DDBJ databases">
        <title>The genome of the soybean aphid Biotype 1, its phylome, world population structure and adaptation to the North American continent.</title>
        <authorList>
            <person name="Giordano R."/>
            <person name="Donthu R.K."/>
            <person name="Hernandez A.G."/>
            <person name="Wright C.L."/>
            <person name="Zimin A.V."/>
        </authorList>
    </citation>
    <scope>NUCLEOTIDE SEQUENCE [LARGE SCALE GENOMIC DNA]</scope>
    <source>
        <tissue evidence="7">Whole aphids</tissue>
    </source>
</reference>
<keyword evidence="3 6" id="KW-0812">Transmembrane</keyword>
<sequence>YRNKSTHKMTSVFTITLKPILMLCKCLGIINISYNFGSNGLLVRNTNSTYYSFFEFTKTVLLVMFTYNIHTKVVFPDYIILYKFWVVIITSKISETWIIKLINGIIEYDQKLTSLPTYLKAQQRQFSKHYWNKIFICTSLYYIVFTFMYLYLWPIKIMDITFIILYFIRLSFIVDFTVIVSSYFYLQNVEYRFETLNDLWKCHTPDPDGLLSIPSECSQYDVAMMMDNIRILHAELSYILRIFSQGYGQMLLGFFVFAYIDISVYIFYSLFYKFSTSTSEDHRTLKKILKESIPLILNLQSIIFVLSIIIAASRVNDKRRQIISYLRLTKISNLSTAIKIQVKMFMNQISVFESDEITAYGIFNINLNLVISVSMHNNTIFIILLIYGLATMIQMKEHSIIIQAINTTKVMWLLTT</sequence>
<protein>
    <recommendedName>
        <fullName evidence="6">Gustatory receptor</fullName>
    </recommendedName>
</protein>
<evidence type="ECO:0000256" key="2">
    <source>
        <dbReference type="ARBA" id="ARBA00022475"/>
    </source>
</evidence>
<proteinExistence type="inferred from homology"/>
<keyword evidence="6" id="KW-0675">Receptor</keyword>
<dbReference type="Pfam" id="PF08395">
    <property type="entry name" value="7tm_7"/>
    <property type="match status" value="1"/>
</dbReference>
<dbReference type="GO" id="GO:0007165">
    <property type="term" value="P:signal transduction"/>
    <property type="evidence" value="ECO:0007669"/>
    <property type="project" value="UniProtKB-KW"/>
</dbReference>
<dbReference type="GO" id="GO:0005886">
    <property type="term" value="C:plasma membrane"/>
    <property type="evidence" value="ECO:0007669"/>
    <property type="project" value="UniProtKB-SubCell"/>
</dbReference>
<dbReference type="GO" id="GO:0050909">
    <property type="term" value="P:sensory perception of taste"/>
    <property type="evidence" value="ECO:0007669"/>
    <property type="project" value="InterPro"/>
</dbReference>
<organism evidence="7 8">
    <name type="scientific">Aphis glycines</name>
    <name type="common">Soybean aphid</name>
    <dbReference type="NCBI Taxonomy" id="307491"/>
    <lineage>
        <taxon>Eukaryota</taxon>
        <taxon>Metazoa</taxon>
        <taxon>Ecdysozoa</taxon>
        <taxon>Arthropoda</taxon>
        <taxon>Hexapoda</taxon>
        <taxon>Insecta</taxon>
        <taxon>Pterygota</taxon>
        <taxon>Neoptera</taxon>
        <taxon>Paraneoptera</taxon>
        <taxon>Hemiptera</taxon>
        <taxon>Sternorrhyncha</taxon>
        <taxon>Aphidomorpha</taxon>
        <taxon>Aphidoidea</taxon>
        <taxon>Aphididae</taxon>
        <taxon>Aphidini</taxon>
        <taxon>Aphis</taxon>
        <taxon>Aphis</taxon>
    </lineage>
</organism>
<evidence type="ECO:0000256" key="4">
    <source>
        <dbReference type="ARBA" id="ARBA00022989"/>
    </source>
</evidence>
<dbReference type="AlphaFoldDB" id="A0A6G0TJH0"/>
<accession>A0A6G0TJH0</accession>
<feature type="transmembrane region" description="Helical" evidence="6">
    <location>
        <begin position="12"/>
        <end position="30"/>
    </location>
</feature>
<evidence type="ECO:0000256" key="3">
    <source>
        <dbReference type="ARBA" id="ARBA00022692"/>
    </source>
</evidence>
<dbReference type="Proteomes" id="UP000475862">
    <property type="component" value="Unassembled WGS sequence"/>
</dbReference>
<feature type="transmembrane region" description="Helical" evidence="6">
    <location>
        <begin position="251"/>
        <end position="272"/>
    </location>
</feature>
<comment type="similarity">
    <text evidence="6">Belongs to the insect chemoreceptor superfamily. Gustatory receptor (GR) family.</text>
</comment>
<keyword evidence="5 6" id="KW-0472">Membrane</keyword>
<evidence type="ECO:0000313" key="8">
    <source>
        <dbReference type="Proteomes" id="UP000475862"/>
    </source>
</evidence>
<evidence type="ECO:0000256" key="5">
    <source>
        <dbReference type="ARBA" id="ARBA00023136"/>
    </source>
</evidence>
<comment type="subcellular location">
    <subcellularLocation>
        <location evidence="1 6">Cell membrane</location>
        <topology evidence="1 6">Multi-pass membrane protein</topology>
    </subcellularLocation>
</comment>
<evidence type="ECO:0000256" key="6">
    <source>
        <dbReference type="RuleBase" id="RU363108"/>
    </source>
</evidence>
<comment type="function">
    <text evidence="6">Gustatory receptor which mediates acceptance or avoidance behavior, depending on its substrates.</text>
</comment>
<dbReference type="InterPro" id="IPR013604">
    <property type="entry name" value="7TM_chemorcpt"/>
</dbReference>
<keyword evidence="6" id="KW-0807">Transducer</keyword>
<keyword evidence="4 6" id="KW-1133">Transmembrane helix</keyword>
<feature type="transmembrane region" description="Helical" evidence="6">
    <location>
        <begin position="163"/>
        <end position="186"/>
    </location>
</feature>